<evidence type="ECO:0000313" key="1">
    <source>
        <dbReference type="EMBL" id="UTT61494.1"/>
    </source>
</evidence>
<gene>
    <name evidence="1" type="ORF">NNL39_07315</name>
</gene>
<dbReference type="Proteomes" id="UP001060039">
    <property type="component" value="Chromosome"/>
</dbReference>
<sequence length="96" mass="10503">MTSTAERYRRFAREQADRSRFAVWAETVAADDDCLALIDTLAELDREPAIVLWAAQASGLGAHGDIRAWLEGEWDAVAELAHARQRALAAAHMPGA</sequence>
<organism evidence="1 2">
    <name type="scientific">Microcella humidisoli</name>
    <dbReference type="NCBI Taxonomy" id="2963406"/>
    <lineage>
        <taxon>Bacteria</taxon>
        <taxon>Bacillati</taxon>
        <taxon>Actinomycetota</taxon>
        <taxon>Actinomycetes</taxon>
        <taxon>Micrococcales</taxon>
        <taxon>Microbacteriaceae</taxon>
        <taxon>Microcella</taxon>
    </lineage>
</organism>
<dbReference type="RefSeq" id="WP_255158432.1">
    <property type="nucleotide sequence ID" value="NZ_CP101497.1"/>
</dbReference>
<accession>A0ABY5FT85</accession>
<protein>
    <submittedName>
        <fullName evidence="1">Uncharacterized protein</fullName>
    </submittedName>
</protein>
<dbReference type="EMBL" id="CP101497">
    <property type="protein sequence ID" value="UTT61494.1"/>
    <property type="molecule type" value="Genomic_DNA"/>
</dbReference>
<evidence type="ECO:0000313" key="2">
    <source>
        <dbReference type="Proteomes" id="UP001060039"/>
    </source>
</evidence>
<name>A0ABY5FT85_9MICO</name>
<keyword evidence="2" id="KW-1185">Reference proteome</keyword>
<proteinExistence type="predicted"/>
<reference evidence="1" key="1">
    <citation type="submission" date="2022-07" db="EMBL/GenBank/DDBJ databases">
        <title>Taxonomic analysis of Microcella humidisoli nov. sp., isolated from riverside soil.</title>
        <authorList>
            <person name="Molina K.M."/>
            <person name="Kim S.B."/>
        </authorList>
    </citation>
    <scope>NUCLEOTIDE SEQUENCE</scope>
    <source>
        <strain evidence="1">MMS21-STM10</strain>
    </source>
</reference>